<evidence type="ECO:0000256" key="5">
    <source>
        <dbReference type="ARBA" id="ARBA00022630"/>
    </source>
</evidence>
<evidence type="ECO:0000256" key="16">
    <source>
        <dbReference type="HAMAP-Rule" id="MF_00426"/>
    </source>
</evidence>
<dbReference type="Pfam" id="PF03116">
    <property type="entry name" value="NQR2_RnfD_RnfE"/>
    <property type="match status" value="1"/>
</dbReference>
<dbReference type="HAMAP" id="MF_00426">
    <property type="entry name" value="NqrB"/>
    <property type="match status" value="1"/>
</dbReference>
<evidence type="ECO:0000256" key="12">
    <source>
        <dbReference type="ARBA" id="ARBA00023065"/>
    </source>
</evidence>
<keyword evidence="3" id="KW-0997">Cell inner membrane</keyword>
<evidence type="ECO:0000313" key="18">
    <source>
        <dbReference type="EMBL" id="KAB0302100.1"/>
    </source>
</evidence>
<comment type="similarity">
    <text evidence="16">Belongs to the NqrB/RnfD family.</text>
</comment>
<dbReference type="GO" id="GO:0010181">
    <property type="term" value="F:FMN binding"/>
    <property type="evidence" value="ECO:0007669"/>
    <property type="project" value="InterPro"/>
</dbReference>
<comment type="function">
    <text evidence="16">NQR complex catalyzes the reduction of ubiquinone-1 to ubiquinol by two successive reactions, coupled with the transport of Na(+) ions from the cytoplasm to the periplasm. NqrA to NqrE are probably involved in the second step, the conversion of ubisemiquinone to ubiquinol.</text>
</comment>
<keyword evidence="6 16" id="KW-0288">FMN</keyword>
<evidence type="ECO:0000256" key="6">
    <source>
        <dbReference type="ARBA" id="ARBA00022643"/>
    </source>
</evidence>
<evidence type="ECO:0000256" key="2">
    <source>
        <dbReference type="ARBA" id="ARBA00022475"/>
    </source>
</evidence>
<evidence type="ECO:0000256" key="13">
    <source>
        <dbReference type="ARBA" id="ARBA00023075"/>
    </source>
</evidence>
<feature type="transmembrane region" description="Helical" evidence="16">
    <location>
        <begin position="56"/>
        <end position="73"/>
    </location>
</feature>
<feature type="transmembrane region" description="Helical" evidence="16">
    <location>
        <begin position="267"/>
        <end position="289"/>
    </location>
</feature>
<comment type="catalytic activity">
    <reaction evidence="16">
        <text>a ubiquinone + n Na(+)(in) + NADH + H(+) = a ubiquinol + n Na(+)(out) + NAD(+)</text>
        <dbReference type="Rhea" id="RHEA:47748"/>
        <dbReference type="Rhea" id="RHEA-COMP:9565"/>
        <dbReference type="Rhea" id="RHEA-COMP:9566"/>
        <dbReference type="ChEBI" id="CHEBI:15378"/>
        <dbReference type="ChEBI" id="CHEBI:16389"/>
        <dbReference type="ChEBI" id="CHEBI:17976"/>
        <dbReference type="ChEBI" id="CHEBI:29101"/>
        <dbReference type="ChEBI" id="CHEBI:57540"/>
        <dbReference type="ChEBI" id="CHEBI:57945"/>
        <dbReference type="EC" id="7.2.1.1"/>
    </reaction>
</comment>
<dbReference type="PANTHER" id="PTHR30578:SF1">
    <property type="entry name" value="NA(+)-TRANSLOCATING NADH-QUINONE REDUCTASE SUBUNIT B"/>
    <property type="match status" value="1"/>
</dbReference>
<keyword evidence="2 16" id="KW-1003">Cell membrane</keyword>
<gene>
    <name evidence="16" type="primary">nqrB</name>
    <name evidence="18" type="ORF">F2Z80_13625</name>
</gene>
<reference evidence="18 19" key="1">
    <citation type="submission" date="2019-09" db="EMBL/GenBank/DDBJ databases">
        <title>Vibrio Fortis S7-72.</title>
        <authorList>
            <person name="Das S.K."/>
        </authorList>
    </citation>
    <scope>NUCLEOTIDE SEQUENCE [LARGE SCALE GENOMIC DNA]</scope>
    <source>
        <strain evidence="18 19">S7-72</strain>
    </source>
</reference>
<keyword evidence="8 16" id="KW-1278">Translocase</keyword>
<feature type="transmembrane region" description="Helical" evidence="16">
    <location>
        <begin position="154"/>
        <end position="169"/>
    </location>
</feature>
<dbReference type="GO" id="GO:0006814">
    <property type="term" value="P:sodium ion transport"/>
    <property type="evidence" value="ECO:0007669"/>
    <property type="project" value="UniProtKB-UniRule"/>
</dbReference>
<name>A0A5N3S5L7_9VIBR</name>
<feature type="transmembrane region" description="Helical" evidence="16">
    <location>
        <begin position="205"/>
        <end position="228"/>
    </location>
</feature>
<keyword evidence="4 16" id="KW-0597">Phosphoprotein</keyword>
<accession>A0A5N3S5L7</accession>
<evidence type="ECO:0000256" key="3">
    <source>
        <dbReference type="ARBA" id="ARBA00022519"/>
    </source>
</evidence>
<feature type="transmembrane region" description="Helical" evidence="16">
    <location>
        <begin position="326"/>
        <end position="344"/>
    </location>
</feature>
<feature type="transmembrane region" description="Helical" evidence="16">
    <location>
        <begin position="296"/>
        <end position="314"/>
    </location>
</feature>
<keyword evidence="13 16" id="KW-0830">Ubiquinone</keyword>
<keyword evidence="11 16" id="KW-0915">Sodium</keyword>
<keyword evidence="7 16" id="KW-0812">Transmembrane</keyword>
<comment type="cofactor">
    <cofactor evidence="16 17">
        <name>FMN</name>
        <dbReference type="ChEBI" id="CHEBI:58210"/>
    </cofactor>
</comment>
<evidence type="ECO:0000256" key="7">
    <source>
        <dbReference type="ARBA" id="ARBA00022692"/>
    </source>
</evidence>
<dbReference type="PIRSF" id="PIRSF016055">
    <property type="entry name" value="NADH-UbQ_OxRdtase_B_su"/>
    <property type="match status" value="1"/>
</dbReference>
<feature type="transmembrane region" description="Helical" evidence="16">
    <location>
        <begin position="121"/>
        <end position="142"/>
    </location>
</feature>
<dbReference type="NCBIfam" id="TIGR01937">
    <property type="entry name" value="nqrB"/>
    <property type="match status" value="1"/>
</dbReference>
<dbReference type="InterPro" id="IPR004338">
    <property type="entry name" value="NqrB/RnfD"/>
</dbReference>
<evidence type="ECO:0000256" key="14">
    <source>
        <dbReference type="ARBA" id="ARBA00023136"/>
    </source>
</evidence>
<comment type="subcellular location">
    <subcellularLocation>
        <location evidence="16">Cell membrane</location>
        <topology evidence="16">Multi-pass membrane protein</topology>
    </subcellularLocation>
</comment>
<dbReference type="AlphaFoldDB" id="A0A5N3S5L7"/>
<dbReference type="NCBIfam" id="NF003756">
    <property type="entry name" value="PRK05349.1"/>
    <property type="match status" value="1"/>
</dbReference>
<keyword evidence="14 16" id="KW-0472">Membrane</keyword>
<dbReference type="EC" id="7.2.1.1" evidence="16"/>
<keyword evidence="9 16" id="KW-1133">Transmembrane helix</keyword>
<evidence type="ECO:0000256" key="10">
    <source>
        <dbReference type="ARBA" id="ARBA00023027"/>
    </source>
</evidence>
<feature type="transmembrane region" description="Helical" evidence="16">
    <location>
        <begin position="175"/>
        <end position="193"/>
    </location>
</feature>
<evidence type="ECO:0000256" key="1">
    <source>
        <dbReference type="ARBA" id="ARBA00022448"/>
    </source>
</evidence>
<evidence type="ECO:0000256" key="15">
    <source>
        <dbReference type="ARBA" id="ARBA00023201"/>
    </source>
</evidence>
<organism evidence="18 19">
    <name type="scientific">Vibrio fortis</name>
    <dbReference type="NCBI Taxonomy" id="212667"/>
    <lineage>
        <taxon>Bacteria</taxon>
        <taxon>Pseudomonadati</taxon>
        <taxon>Pseudomonadota</taxon>
        <taxon>Gammaproteobacteria</taxon>
        <taxon>Vibrionales</taxon>
        <taxon>Vibrionaceae</taxon>
        <taxon>Vibrio</taxon>
    </lineage>
</organism>
<sequence length="413" mass="45304">MKLKKWIEGVSPQFEPGGKYEKWYPLYEAAATIFYTPGHVNKGLTHVRDSIDLKRIMIMVWLATFPAMFWGMYNVGHQAVMGLSATYSGAELVTVIEGNWRLAWAFGSAEALTSSGWLSQMWLGALYFLPVYATVFVVGGFWEVLFAIVRKHEVNEGFFVSSVLFALILPPTIPLWQAALGITFGIVVAKEIFGGTGRNFLNPALAGRAFLYFAYPANMSGGLVWVAADGYSGATPLSQWYEGGNSALMNNMTGESISWMDAFIGNIPGSMGEVSSLLIMLSGLALIVMKIASWRIVAGVIVGLVATSSLLNLIGSETNAMFSMPFYWHFVLGGVAFGTFFMATDPVSAAFTNKGKWAYGILIGVMTIGIRVLNPAYPEGIMLAILFANLFAPLFDFIVREGNIKRRNRRMVR</sequence>
<proteinExistence type="inferred from homology"/>
<dbReference type="RefSeq" id="WP_150896051.1">
    <property type="nucleotide sequence ID" value="NZ_VXDD01000002.1"/>
</dbReference>
<dbReference type="GO" id="GO:0055085">
    <property type="term" value="P:transmembrane transport"/>
    <property type="evidence" value="ECO:0007669"/>
    <property type="project" value="InterPro"/>
</dbReference>
<evidence type="ECO:0000256" key="8">
    <source>
        <dbReference type="ARBA" id="ARBA00022967"/>
    </source>
</evidence>
<feature type="transmembrane region" description="Helical" evidence="16">
    <location>
        <begin position="356"/>
        <end position="374"/>
    </location>
</feature>
<dbReference type="GO" id="GO:0005886">
    <property type="term" value="C:plasma membrane"/>
    <property type="evidence" value="ECO:0007669"/>
    <property type="project" value="UniProtKB-SubCell"/>
</dbReference>
<comment type="caution">
    <text evidence="18">The sequence shown here is derived from an EMBL/GenBank/DDBJ whole genome shotgun (WGS) entry which is preliminary data.</text>
</comment>
<dbReference type="Proteomes" id="UP000326687">
    <property type="component" value="Unassembled WGS sequence"/>
</dbReference>
<evidence type="ECO:0000256" key="9">
    <source>
        <dbReference type="ARBA" id="ARBA00022989"/>
    </source>
</evidence>
<dbReference type="EMBL" id="VXDD01000002">
    <property type="protein sequence ID" value="KAB0302100.1"/>
    <property type="molecule type" value="Genomic_DNA"/>
</dbReference>
<dbReference type="PANTHER" id="PTHR30578">
    <property type="entry name" value="ELECTRON TRANSPORT COMPLEX PROTEIN RNFD"/>
    <property type="match status" value="1"/>
</dbReference>
<dbReference type="GO" id="GO:0016655">
    <property type="term" value="F:oxidoreductase activity, acting on NAD(P)H, quinone or similar compound as acceptor"/>
    <property type="evidence" value="ECO:0007669"/>
    <property type="project" value="UniProtKB-UniRule"/>
</dbReference>
<keyword evidence="10 16" id="KW-0520">NAD</keyword>
<dbReference type="InterPro" id="IPR010966">
    <property type="entry name" value="NqrB"/>
</dbReference>
<feature type="modified residue" description="FMN phosphoryl threonine" evidence="16 17">
    <location>
        <position position="235"/>
    </location>
</feature>
<comment type="subunit">
    <text evidence="16">Composed of six subunits; NqrA, NqrB, NqrC, NqrD, NqrE and NqrF.</text>
</comment>
<feature type="transmembrane region" description="Helical" evidence="16">
    <location>
        <begin position="380"/>
        <end position="399"/>
    </location>
</feature>
<keyword evidence="1 16" id="KW-0813">Transport</keyword>
<keyword evidence="5 16" id="KW-0285">Flavoprotein</keyword>
<evidence type="ECO:0000256" key="11">
    <source>
        <dbReference type="ARBA" id="ARBA00023053"/>
    </source>
</evidence>
<protein>
    <recommendedName>
        <fullName evidence="16">Na(+)-translocating NADH-quinone reductase subunit B</fullName>
        <shortName evidence="16">Na(+)-NQR subunit B</shortName>
        <shortName evidence="16">Na(+)-translocating NQR subunit B</shortName>
        <ecNumber evidence="16">7.2.1.1</ecNumber>
    </recommendedName>
    <alternativeName>
        <fullName evidence="16">NQR complex subunit B</fullName>
    </alternativeName>
    <alternativeName>
        <fullName evidence="16">NQR-1 subunit B</fullName>
    </alternativeName>
</protein>
<keyword evidence="12 16" id="KW-0406">Ion transport</keyword>
<evidence type="ECO:0000256" key="17">
    <source>
        <dbReference type="PIRSR" id="PIRSR016055-50"/>
    </source>
</evidence>
<keyword evidence="15 16" id="KW-0739">Sodium transport</keyword>
<evidence type="ECO:0000256" key="4">
    <source>
        <dbReference type="ARBA" id="ARBA00022553"/>
    </source>
</evidence>
<dbReference type="GO" id="GO:0022904">
    <property type="term" value="P:respiratory electron transport chain"/>
    <property type="evidence" value="ECO:0007669"/>
    <property type="project" value="InterPro"/>
</dbReference>
<evidence type="ECO:0000313" key="19">
    <source>
        <dbReference type="Proteomes" id="UP000326687"/>
    </source>
</evidence>